<organism evidence="1 2">
    <name type="scientific">Dentiscutata erythropus</name>
    <dbReference type="NCBI Taxonomy" id="1348616"/>
    <lineage>
        <taxon>Eukaryota</taxon>
        <taxon>Fungi</taxon>
        <taxon>Fungi incertae sedis</taxon>
        <taxon>Mucoromycota</taxon>
        <taxon>Glomeromycotina</taxon>
        <taxon>Glomeromycetes</taxon>
        <taxon>Diversisporales</taxon>
        <taxon>Gigasporaceae</taxon>
        <taxon>Dentiscutata</taxon>
    </lineage>
</organism>
<reference evidence="1" key="1">
    <citation type="submission" date="2021-06" db="EMBL/GenBank/DDBJ databases">
        <authorList>
            <person name="Kallberg Y."/>
            <person name="Tangrot J."/>
            <person name="Rosling A."/>
        </authorList>
    </citation>
    <scope>NUCLEOTIDE SEQUENCE</scope>
    <source>
        <strain evidence="1">MA453B</strain>
    </source>
</reference>
<proteinExistence type="predicted"/>
<keyword evidence="2" id="KW-1185">Reference proteome</keyword>
<protein>
    <submittedName>
        <fullName evidence="1">20961_t:CDS:1</fullName>
    </submittedName>
</protein>
<gene>
    <name evidence="1" type="ORF">DERYTH_LOCUS3349</name>
</gene>
<dbReference type="EMBL" id="CAJVPY010001170">
    <property type="protein sequence ID" value="CAG8510256.1"/>
    <property type="molecule type" value="Genomic_DNA"/>
</dbReference>
<accession>A0A9N8ZX56</accession>
<evidence type="ECO:0000313" key="1">
    <source>
        <dbReference type="EMBL" id="CAG8510256.1"/>
    </source>
</evidence>
<sequence>MDSIVEILEIESDKERLLLLAYGPPVPEKVFAMPYRSDNLSLLPRLFACSTSS</sequence>
<comment type="caution">
    <text evidence="1">The sequence shown here is derived from an EMBL/GenBank/DDBJ whole genome shotgun (WGS) entry which is preliminary data.</text>
</comment>
<evidence type="ECO:0000313" key="2">
    <source>
        <dbReference type="Proteomes" id="UP000789405"/>
    </source>
</evidence>
<name>A0A9N8ZX56_9GLOM</name>
<dbReference type="Proteomes" id="UP000789405">
    <property type="component" value="Unassembled WGS sequence"/>
</dbReference>
<dbReference type="AlphaFoldDB" id="A0A9N8ZX56"/>